<dbReference type="InterPro" id="IPR036961">
    <property type="entry name" value="Kinesin_motor_dom_sf"/>
</dbReference>
<evidence type="ECO:0000313" key="10">
    <source>
        <dbReference type="EMBL" id="GAU46807.1"/>
    </source>
</evidence>
<accession>A0A2Z6PMM6</accession>
<keyword evidence="4 7" id="KW-0067">ATP-binding</keyword>
<name>A0A2Z6PMM6_TRISU</name>
<keyword evidence="6 7" id="KW-0505">Motor protein</keyword>
<dbReference type="GO" id="GO:0003777">
    <property type="term" value="F:microtubule motor activity"/>
    <property type="evidence" value="ECO:0007669"/>
    <property type="project" value="InterPro"/>
</dbReference>
<dbReference type="GO" id="GO:0009904">
    <property type="term" value="P:chloroplast accumulation movement"/>
    <property type="evidence" value="ECO:0007669"/>
    <property type="project" value="UniProtKB-ARBA"/>
</dbReference>
<keyword evidence="11" id="KW-1185">Reference proteome</keyword>
<evidence type="ECO:0000256" key="1">
    <source>
        <dbReference type="ARBA" id="ARBA00010899"/>
    </source>
</evidence>
<dbReference type="Gene3D" id="3.40.850.10">
    <property type="entry name" value="Kinesin motor domain"/>
    <property type="match status" value="1"/>
</dbReference>
<dbReference type="GO" id="GO:0008017">
    <property type="term" value="F:microtubule binding"/>
    <property type="evidence" value="ECO:0007669"/>
    <property type="project" value="InterPro"/>
</dbReference>
<evidence type="ECO:0000256" key="4">
    <source>
        <dbReference type="ARBA" id="ARBA00022840"/>
    </source>
</evidence>
<evidence type="ECO:0000256" key="6">
    <source>
        <dbReference type="ARBA" id="ARBA00023175"/>
    </source>
</evidence>
<keyword evidence="5" id="KW-0175">Coiled coil</keyword>
<evidence type="ECO:0000256" key="5">
    <source>
        <dbReference type="ARBA" id="ARBA00023054"/>
    </source>
</evidence>
<feature type="domain" description="Kinesin motor" evidence="9">
    <location>
        <begin position="87"/>
        <end position="386"/>
    </location>
</feature>
<dbReference type="PANTHER" id="PTHR47972:SF22">
    <property type="entry name" value="KINESIN-LIKE PROTEIN KIN-14A-RELATED"/>
    <property type="match status" value="1"/>
</dbReference>
<protein>
    <recommendedName>
        <fullName evidence="8">Kinesin-like protein</fullName>
    </recommendedName>
</protein>
<gene>
    <name evidence="10" type="ORF">TSUD_190640</name>
</gene>
<organism evidence="10 11">
    <name type="scientific">Trifolium subterraneum</name>
    <name type="common">Subterranean clover</name>
    <dbReference type="NCBI Taxonomy" id="3900"/>
    <lineage>
        <taxon>Eukaryota</taxon>
        <taxon>Viridiplantae</taxon>
        <taxon>Streptophyta</taxon>
        <taxon>Embryophyta</taxon>
        <taxon>Tracheophyta</taxon>
        <taxon>Spermatophyta</taxon>
        <taxon>Magnoliopsida</taxon>
        <taxon>eudicotyledons</taxon>
        <taxon>Gunneridae</taxon>
        <taxon>Pentapetalae</taxon>
        <taxon>rosids</taxon>
        <taxon>fabids</taxon>
        <taxon>Fabales</taxon>
        <taxon>Fabaceae</taxon>
        <taxon>Papilionoideae</taxon>
        <taxon>50 kb inversion clade</taxon>
        <taxon>NPAAA clade</taxon>
        <taxon>Hologalegina</taxon>
        <taxon>IRL clade</taxon>
        <taxon>Trifolieae</taxon>
        <taxon>Trifolium</taxon>
    </lineage>
</organism>
<dbReference type="GO" id="GO:0007018">
    <property type="term" value="P:microtubule-based movement"/>
    <property type="evidence" value="ECO:0007669"/>
    <property type="project" value="InterPro"/>
</dbReference>
<evidence type="ECO:0000313" key="11">
    <source>
        <dbReference type="Proteomes" id="UP000242715"/>
    </source>
</evidence>
<dbReference type="GO" id="GO:0005524">
    <property type="term" value="F:ATP binding"/>
    <property type="evidence" value="ECO:0007669"/>
    <property type="project" value="UniProtKB-UniRule"/>
</dbReference>
<dbReference type="Proteomes" id="UP000242715">
    <property type="component" value="Unassembled WGS sequence"/>
</dbReference>
<dbReference type="FunFam" id="3.40.850.10:FF:000058">
    <property type="entry name" value="kinesin-like protein KIN-14B isoform X1"/>
    <property type="match status" value="1"/>
</dbReference>
<dbReference type="PRINTS" id="PR00380">
    <property type="entry name" value="KINESINHEAVY"/>
</dbReference>
<evidence type="ECO:0000256" key="2">
    <source>
        <dbReference type="ARBA" id="ARBA00022701"/>
    </source>
</evidence>
<dbReference type="Pfam" id="PF00225">
    <property type="entry name" value="Kinesin"/>
    <property type="match status" value="1"/>
</dbReference>
<dbReference type="SUPFAM" id="SSF52540">
    <property type="entry name" value="P-loop containing nucleoside triphosphate hydrolases"/>
    <property type="match status" value="1"/>
</dbReference>
<comment type="similarity">
    <text evidence="1">Belongs to the TRAFAC class myosin-kinesin ATPase superfamily. Kinesin family. KIN-14 subfamily.</text>
</comment>
<dbReference type="InterPro" id="IPR027417">
    <property type="entry name" value="P-loop_NTPase"/>
</dbReference>
<dbReference type="InterPro" id="IPR019821">
    <property type="entry name" value="Kinesin_motor_CS"/>
</dbReference>
<dbReference type="PANTHER" id="PTHR47972">
    <property type="entry name" value="KINESIN-LIKE PROTEIN KLP-3"/>
    <property type="match status" value="1"/>
</dbReference>
<dbReference type="EMBL" id="DF974254">
    <property type="protein sequence ID" value="GAU46807.1"/>
    <property type="molecule type" value="Genomic_DNA"/>
</dbReference>
<proteinExistence type="inferred from homology"/>
<reference evidence="11" key="1">
    <citation type="journal article" date="2017" name="Front. Plant Sci.">
        <title>Climate Clever Clovers: New Paradigm to Reduce the Environmental Footprint of Ruminants by Breeding Low Methanogenic Forages Utilizing Haplotype Variation.</title>
        <authorList>
            <person name="Kaur P."/>
            <person name="Appels R."/>
            <person name="Bayer P.E."/>
            <person name="Keeble-Gagnere G."/>
            <person name="Wang J."/>
            <person name="Hirakawa H."/>
            <person name="Shirasawa K."/>
            <person name="Vercoe P."/>
            <person name="Stefanova K."/>
            <person name="Durmic Z."/>
            <person name="Nichols P."/>
            <person name="Revell C."/>
            <person name="Isobe S.N."/>
            <person name="Edwards D."/>
            <person name="Erskine W."/>
        </authorList>
    </citation>
    <scope>NUCLEOTIDE SEQUENCE [LARGE SCALE GENOMIC DNA]</scope>
    <source>
        <strain evidence="11">cv. Daliak</strain>
    </source>
</reference>
<dbReference type="SMART" id="SM00129">
    <property type="entry name" value="KISc"/>
    <property type="match status" value="1"/>
</dbReference>
<dbReference type="AlphaFoldDB" id="A0A2Z6PMM6"/>
<evidence type="ECO:0000256" key="3">
    <source>
        <dbReference type="ARBA" id="ARBA00022741"/>
    </source>
</evidence>
<dbReference type="InterPro" id="IPR027640">
    <property type="entry name" value="Kinesin-like_fam"/>
</dbReference>
<keyword evidence="2 8" id="KW-0493">Microtubule</keyword>
<dbReference type="OrthoDB" id="3176171at2759"/>
<feature type="binding site" evidence="7">
    <location>
        <begin position="168"/>
        <end position="175"/>
    </location>
    <ligand>
        <name>ATP</name>
        <dbReference type="ChEBI" id="CHEBI:30616"/>
    </ligand>
</feature>
<dbReference type="GO" id="GO:0005829">
    <property type="term" value="C:cytosol"/>
    <property type="evidence" value="ECO:0007669"/>
    <property type="project" value="UniProtKB-ARBA"/>
</dbReference>
<dbReference type="GO" id="GO:0005886">
    <property type="term" value="C:plasma membrane"/>
    <property type="evidence" value="ECO:0007669"/>
    <property type="project" value="UniProtKB-ARBA"/>
</dbReference>
<dbReference type="InterPro" id="IPR001752">
    <property type="entry name" value="Kinesin_motor_dom"/>
</dbReference>
<dbReference type="GO" id="GO:0005874">
    <property type="term" value="C:microtubule"/>
    <property type="evidence" value="ECO:0007669"/>
    <property type="project" value="UniProtKB-KW"/>
</dbReference>
<evidence type="ECO:0000256" key="7">
    <source>
        <dbReference type="PROSITE-ProRule" id="PRU00283"/>
    </source>
</evidence>
<dbReference type="GO" id="GO:0031022">
    <property type="term" value="P:nuclear migration along microfilament"/>
    <property type="evidence" value="ECO:0007669"/>
    <property type="project" value="UniProtKB-ARBA"/>
</dbReference>
<evidence type="ECO:0000259" key="9">
    <source>
        <dbReference type="PROSITE" id="PS50067"/>
    </source>
</evidence>
<keyword evidence="3 7" id="KW-0547">Nucleotide-binding</keyword>
<dbReference type="PROSITE" id="PS50067">
    <property type="entry name" value="KINESIN_MOTOR_2"/>
    <property type="match status" value="1"/>
</dbReference>
<dbReference type="PROSITE" id="PS00411">
    <property type="entry name" value="KINESIN_MOTOR_1"/>
    <property type="match status" value="1"/>
</dbReference>
<evidence type="ECO:0000256" key="8">
    <source>
        <dbReference type="RuleBase" id="RU000394"/>
    </source>
</evidence>
<sequence>MKRIEWEFSCEYFAQLARDDYLQLRQEASELQEYSNAKLDRVTRYLGVLAEKTRKLDQVALETEARISPLINEKKRLFNDLLTSKGSIRIFCRTRPLFEDEGPSVVDFPDDHTIRVNTGDDTFANPKKDYEFDKVYGPHVGQAELFSDVQPLVQSALDGYNVSIFAYGQTHSGKTHTMEGSNYDRGLYARCFEELFDLSNLDTTSTSQYKFCVTVCELYNEQTRDLLLESGKNMPKLCFGSAECSVELVQEKVNNPLEFSTVLKSAFQNRGNDLLKITVSHLIVTIHIFYNNSITGENSYSKLYLVDLAGSEGSITEDDSGERVTDLLHVMKSLSALGDVLFSLTSKKDIVPYENSMLTKLLADSLGIDIFFLFLFMNLFQHLFGV</sequence>
<dbReference type="GO" id="GO:0009903">
    <property type="term" value="P:chloroplast avoidance movement"/>
    <property type="evidence" value="ECO:0007669"/>
    <property type="project" value="UniProtKB-ARBA"/>
</dbReference>